<dbReference type="SUPFAM" id="SSF52317">
    <property type="entry name" value="Class I glutamine amidotransferase-like"/>
    <property type="match status" value="1"/>
</dbReference>
<dbReference type="CDD" id="cd03140">
    <property type="entry name" value="GATase1_PfpI_3"/>
    <property type="match status" value="1"/>
</dbReference>
<dbReference type="InterPro" id="IPR050325">
    <property type="entry name" value="Prot/Nucl_acid_deglycase"/>
</dbReference>
<evidence type="ECO:0000259" key="1">
    <source>
        <dbReference type="Pfam" id="PF01965"/>
    </source>
</evidence>
<evidence type="ECO:0000313" key="2">
    <source>
        <dbReference type="EMBL" id="MCZ0861417.1"/>
    </source>
</evidence>
<dbReference type="PANTHER" id="PTHR48094">
    <property type="entry name" value="PROTEIN/NUCLEIC ACID DEGLYCASE DJ-1-RELATED"/>
    <property type="match status" value="1"/>
</dbReference>
<sequence>MKKEVLVFIFDGYADWEPAFVCSELNAPETGYVVRTISPDKEPKVSMGGFRVIPDYTTDDFPRSFTLLILSGGAAWMEQKNDAVLPVVAYAVEQNIPVGAICNAANFLAEHGYLDEISHTGNTLEFMKSQAPHYRGEEHFLKRQAVCDAGIITANGSASLEFAKEILLLLKVKPEKIVLEWYNLHKSGFYSALFEK</sequence>
<proteinExistence type="predicted"/>
<dbReference type="InterPro" id="IPR002818">
    <property type="entry name" value="DJ-1/PfpI"/>
</dbReference>
<accession>A0ABT4IJI3</accession>
<gene>
    <name evidence="2" type="ORF">O0S10_09330</name>
</gene>
<dbReference type="PANTHER" id="PTHR48094:SF19">
    <property type="entry name" value="DJ-1_PFPI DOMAIN-CONTAINING PROTEIN"/>
    <property type="match status" value="1"/>
</dbReference>
<organism evidence="2 3">
    <name type="scientific">Methanocorpusculum petauri</name>
    <dbReference type="NCBI Taxonomy" id="3002863"/>
    <lineage>
        <taxon>Archaea</taxon>
        <taxon>Methanobacteriati</taxon>
        <taxon>Methanobacteriota</taxon>
        <taxon>Stenosarchaea group</taxon>
        <taxon>Methanomicrobia</taxon>
        <taxon>Methanomicrobiales</taxon>
        <taxon>Methanocorpusculaceae</taxon>
        <taxon>Methanocorpusculum</taxon>
    </lineage>
</organism>
<reference evidence="2" key="1">
    <citation type="submission" date="2022-12" db="EMBL/GenBank/DDBJ databases">
        <title>Isolation and characterisation of novel Methanocorpusculum spp. from native Australian herbivores indicates the genus is ancestrally host-associated.</title>
        <authorList>
            <person name="Volmer J.G."/>
            <person name="Soo R.M."/>
            <person name="Evans P.N."/>
            <person name="Hoedt E.C."/>
            <person name="Astorga Alsina A.L."/>
            <person name="Woodcroft B.J."/>
            <person name="Tyson G.W."/>
            <person name="Hugenholtz P."/>
            <person name="Morrison M."/>
        </authorList>
    </citation>
    <scope>NUCLEOTIDE SEQUENCE</scope>
    <source>
        <strain evidence="2">MG</strain>
    </source>
</reference>
<evidence type="ECO:0000313" key="3">
    <source>
        <dbReference type="Proteomes" id="UP001141422"/>
    </source>
</evidence>
<keyword evidence="3" id="KW-1185">Reference proteome</keyword>
<protein>
    <submittedName>
        <fullName evidence="2">Glutamine amidotransferase</fullName>
    </submittedName>
</protein>
<comment type="caution">
    <text evidence="2">The sequence shown here is derived from an EMBL/GenBank/DDBJ whole genome shotgun (WGS) entry which is preliminary data.</text>
</comment>
<feature type="domain" description="DJ-1/PfpI" evidence="1">
    <location>
        <begin position="3"/>
        <end position="167"/>
    </location>
</feature>
<dbReference type="RefSeq" id="WP_268925606.1">
    <property type="nucleotide sequence ID" value="NZ_JAPTGB010000023.1"/>
</dbReference>
<keyword evidence="2" id="KW-0315">Glutamine amidotransferase</keyword>
<dbReference type="EMBL" id="JAPTGB010000023">
    <property type="protein sequence ID" value="MCZ0861417.1"/>
    <property type="molecule type" value="Genomic_DNA"/>
</dbReference>
<name>A0ABT4IJI3_9EURY</name>
<dbReference type="Pfam" id="PF01965">
    <property type="entry name" value="DJ-1_PfpI"/>
    <property type="match status" value="1"/>
</dbReference>
<dbReference type="Gene3D" id="3.40.50.880">
    <property type="match status" value="1"/>
</dbReference>
<dbReference type="Proteomes" id="UP001141422">
    <property type="component" value="Unassembled WGS sequence"/>
</dbReference>
<dbReference type="InterPro" id="IPR029062">
    <property type="entry name" value="Class_I_gatase-like"/>
</dbReference>